<evidence type="ECO:0000256" key="10">
    <source>
        <dbReference type="ARBA" id="ARBA00022989"/>
    </source>
</evidence>
<dbReference type="Pfam" id="PF00905">
    <property type="entry name" value="Transpeptidase"/>
    <property type="match status" value="1"/>
</dbReference>
<evidence type="ECO:0000313" key="17">
    <source>
        <dbReference type="Proteomes" id="UP001589738"/>
    </source>
</evidence>
<keyword evidence="8" id="KW-0133">Cell shape</keyword>
<keyword evidence="7" id="KW-0812">Transmembrane</keyword>
<keyword evidence="10" id="KW-1133">Transmembrane helix</keyword>
<evidence type="ECO:0000256" key="5">
    <source>
        <dbReference type="ARBA" id="ARBA00012448"/>
    </source>
</evidence>
<comment type="subcellular location">
    <subcellularLocation>
        <location evidence="2">Cell membrane</location>
    </subcellularLocation>
    <subcellularLocation>
        <location evidence="1">Membrane</location>
        <topology evidence="1">Single-pass membrane protein</topology>
    </subcellularLocation>
</comment>
<evidence type="ECO:0000256" key="9">
    <source>
        <dbReference type="ARBA" id="ARBA00022984"/>
    </source>
</evidence>
<evidence type="ECO:0000256" key="8">
    <source>
        <dbReference type="ARBA" id="ARBA00022960"/>
    </source>
</evidence>
<organism evidence="16 17">
    <name type="scientific">Robertmurraya beringensis</name>
    <dbReference type="NCBI Taxonomy" id="641660"/>
    <lineage>
        <taxon>Bacteria</taxon>
        <taxon>Bacillati</taxon>
        <taxon>Bacillota</taxon>
        <taxon>Bacilli</taxon>
        <taxon>Bacillales</taxon>
        <taxon>Bacillaceae</taxon>
        <taxon>Robertmurraya</taxon>
    </lineage>
</organism>
<dbReference type="InterPro" id="IPR012338">
    <property type="entry name" value="Beta-lactam/transpept-like"/>
</dbReference>
<evidence type="ECO:0000256" key="7">
    <source>
        <dbReference type="ARBA" id="ARBA00022692"/>
    </source>
</evidence>
<feature type="domain" description="Penicillin-binding protein transpeptidase" evidence="14">
    <location>
        <begin position="300"/>
        <end position="618"/>
    </location>
</feature>
<keyword evidence="9" id="KW-0573">Peptidoglycan synthesis</keyword>
<name>A0ABV6KTJ9_9BACI</name>
<dbReference type="EC" id="3.4.16.4" evidence="5"/>
<evidence type="ECO:0000256" key="3">
    <source>
        <dbReference type="ARBA" id="ARBA00004752"/>
    </source>
</evidence>
<dbReference type="PANTHER" id="PTHR30627:SF2">
    <property type="entry name" value="PEPTIDOGLYCAN D,D-TRANSPEPTIDASE MRDA"/>
    <property type="match status" value="1"/>
</dbReference>
<proteinExistence type="inferred from homology"/>
<feature type="domain" description="Penicillin-binding protein dimerisation" evidence="15">
    <location>
        <begin position="32"/>
        <end position="259"/>
    </location>
</feature>
<comment type="catalytic activity">
    <reaction evidence="13">
        <text>Preferential cleavage: (Ac)2-L-Lys-D-Ala-|-D-Ala. Also transpeptidation of peptidyl-alanyl moieties that are N-acyl substituents of D-alanine.</text>
        <dbReference type="EC" id="3.4.16.4"/>
    </reaction>
</comment>
<dbReference type="RefSeq" id="WP_160546126.1">
    <property type="nucleotide sequence ID" value="NZ_JBHLUU010000107.1"/>
</dbReference>
<evidence type="ECO:0000256" key="12">
    <source>
        <dbReference type="ARBA" id="ARBA00023316"/>
    </source>
</evidence>
<evidence type="ECO:0000256" key="11">
    <source>
        <dbReference type="ARBA" id="ARBA00023136"/>
    </source>
</evidence>
<dbReference type="PANTHER" id="PTHR30627">
    <property type="entry name" value="PEPTIDOGLYCAN D,D-TRANSPEPTIDASE"/>
    <property type="match status" value="1"/>
</dbReference>
<gene>
    <name evidence="16" type="ORF">ACFFHF_15405</name>
</gene>
<keyword evidence="17" id="KW-1185">Reference proteome</keyword>
<dbReference type="SUPFAM" id="SSF56601">
    <property type="entry name" value="beta-lactamase/transpeptidase-like"/>
    <property type="match status" value="1"/>
</dbReference>
<dbReference type="EMBL" id="JBHLUU010000107">
    <property type="protein sequence ID" value="MFC0476594.1"/>
    <property type="molecule type" value="Genomic_DNA"/>
</dbReference>
<keyword evidence="12" id="KW-0961">Cell wall biogenesis/degradation</keyword>
<evidence type="ECO:0000259" key="14">
    <source>
        <dbReference type="Pfam" id="PF00905"/>
    </source>
</evidence>
<dbReference type="SUPFAM" id="SSF56519">
    <property type="entry name" value="Penicillin binding protein dimerisation domain"/>
    <property type="match status" value="1"/>
</dbReference>
<reference evidence="16 17" key="1">
    <citation type="submission" date="2024-09" db="EMBL/GenBank/DDBJ databases">
        <authorList>
            <person name="Sun Q."/>
            <person name="Mori K."/>
        </authorList>
    </citation>
    <scope>NUCLEOTIDE SEQUENCE [LARGE SCALE GENOMIC DNA]</scope>
    <source>
        <strain evidence="16 17">CGMCC 1.9126</strain>
    </source>
</reference>
<comment type="pathway">
    <text evidence="3">Cell wall biogenesis; peptidoglycan biosynthesis.</text>
</comment>
<evidence type="ECO:0000256" key="13">
    <source>
        <dbReference type="ARBA" id="ARBA00034000"/>
    </source>
</evidence>
<dbReference type="InterPro" id="IPR050515">
    <property type="entry name" value="Beta-lactam/transpept"/>
</dbReference>
<dbReference type="InterPro" id="IPR005311">
    <property type="entry name" value="PBP_dimer"/>
</dbReference>
<sequence>MIIRLGKIQIVQGEEYAKESEETTTTVYTWTTPRGKIYDRDGNVLVENEAIFTLTYINPSNEHSQQERLELAQKIAGLIEVSTENVKERDKKDYWIFTRKEDAYAKVTAEEQANLDDNEEYQLILERITEEELETITAAEMEVLAIKREMDVDSSSIKRIKMGLTTTEMAIINERLEELPGFEVKVDSTRKYVYGNTLRQLFGNVGQIPEEASDTYKSNGYQLSDLVGTSFIEQQYENWLRGTKETQTYVQDKTGNLIEGEVTPGESGKDLILTIDLALQQEAEKIIEEELKKDSGASEGYAVVTNPQTGEILAIAGKSEENGAISDETYGALYNAYAMGSAVKGATVLTGYETGVISPGDTFLDSPIKIAGTPTKKSYQNMGTINDLTALERSSNVYMFHIAMKIGNYDYGKKEGFHDPDEAYATMRKFFNQFGLGVETEIDLPSEATGYNGGVQQLGNLMDFAIGQFDTYTPLQLAQYVSTIANDGKRVQPHLMMEVREPDHESGESAEVIEEFETNVLNTVDMELPYIERVQEGFRRVMTGSKGTAASYFKGVTYDPAGKTGTAQVSDGKGGYNYNLTLVGYAPYDNPEIAISIVVPNAENDSSGINKYIGKRILDFYFENK</sequence>
<comment type="similarity">
    <text evidence="4">Belongs to the transpeptidase family.</text>
</comment>
<accession>A0ABV6KTJ9</accession>
<dbReference type="Proteomes" id="UP001589738">
    <property type="component" value="Unassembled WGS sequence"/>
</dbReference>
<evidence type="ECO:0000256" key="4">
    <source>
        <dbReference type="ARBA" id="ARBA00007171"/>
    </source>
</evidence>
<protein>
    <recommendedName>
        <fullName evidence="5">serine-type D-Ala-D-Ala carboxypeptidase</fullName>
        <ecNumber evidence="5">3.4.16.4</ecNumber>
    </recommendedName>
</protein>
<keyword evidence="6" id="KW-1003">Cell membrane</keyword>
<comment type="caution">
    <text evidence="16">The sequence shown here is derived from an EMBL/GenBank/DDBJ whole genome shotgun (WGS) entry which is preliminary data.</text>
</comment>
<dbReference type="Gene3D" id="1.10.10.1230">
    <property type="entry name" value="Penicillin-binding protein, N-terminal non-catalytic domain, head sub-domain"/>
    <property type="match status" value="1"/>
</dbReference>
<keyword evidence="11" id="KW-0472">Membrane</keyword>
<evidence type="ECO:0000256" key="1">
    <source>
        <dbReference type="ARBA" id="ARBA00004167"/>
    </source>
</evidence>
<dbReference type="Gene3D" id="3.40.710.10">
    <property type="entry name" value="DD-peptidase/beta-lactamase superfamily"/>
    <property type="match status" value="1"/>
</dbReference>
<evidence type="ECO:0000259" key="15">
    <source>
        <dbReference type="Pfam" id="PF03717"/>
    </source>
</evidence>
<evidence type="ECO:0000256" key="2">
    <source>
        <dbReference type="ARBA" id="ARBA00004236"/>
    </source>
</evidence>
<dbReference type="Pfam" id="PF03717">
    <property type="entry name" value="PBP_dimer"/>
    <property type="match status" value="1"/>
</dbReference>
<dbReference type="InterPro" id="IPR036138">
    <property type="entry name" value="PBP_dimer_sf"/>
</dbReference>
<evidence type="ECO:0000313" key="16">
    <source>
        <dbReference type="EMBL" id="MFC0476594.1"/>
    </source>
</evidence>
<dbReference type="InterPro" id="IPR001460">
    <property type="entry name" value="PCN-bd_Tpept"/>
</dbReference>
<dbReference type="Gene3D" id="3.90.1310.10">
    <property type="entry name" value="Penicillin-binding protein 2a (Domain 2)"/>
    <property type="match status" value="1"/>
</dbReference>
<evidence type="ECO:0000256" key="6">
    <source>
        <dbReference type="ARBA" id="ARBA00022475"/>
    </source>
</evidence>